<proteinExistence type="predicted"/>
<dbReference type="EnsemblMetazoa" id="ASIC010119-RA">
    <property type="protein sequence ID" value="ASIC010119-PA"/>
    <property type="gene ID" value="ASIC010119"/>
</dbReference>
<organism evidence="1">
    <name type="scientific">Anopheles sinensis</name>
    <name type="common">Mosquito</name>
    <dbReference type="NCBI Taxonomy" id="74873"/>
    <lineage>
        <taxon>Eukaryota</taxon>
        <taxon>Metazoa</taxon>
        <taxon>Ecdysozoa</taxon>
        <taxon>Arthropoda</taxon>
        <taxon>Hexapoda</taxon>
        <taxon>Insecta</taxon>
        <taxon>Pterygota</taxon>
        <taxon>Neoptera</taxon>
        <taxon>Endopterygota</taxon>
        <taxon>Diptera</taxon>
        <taxon>Nematocera</taxon>
        <taxon>Culicoidea</taxon>
        <taxon>Culicidae</taxon>
        <taxon>Anophelinae</taxon>
        <taxon>Anopheles</taxon>
    </lineage>
</organism>
<reference evidence="1 3" key="1">
    <citation type="journal article" date="2014" name="BMC Genomics">
        <title>Genome sequence of Anopheles sinensis provides insight into genetics basis of mosquito competence for malaria parasites.</title>
        <authorList>
            <person name="Zhou D."/>
            <person name="Zhang D."/>
            <person name="Ding G."/>
            <person name="Shi L."/>
            <person name="Hou Q."/>
            <person name="Ye Y."/>
            <person name="Xu Y."/>
            <person name="Zhou H."/>
            <person name="Xiong C."/>
            <person name="Li S."/>
            <person name="Yu J."/>
            <person name="Hong S."/>
            <person name="Yu X."/>
            <person name="Zou P."/>
            <person name="Chen C."/>
            <person name="Chang X."/>
            <person name="Wang W."/>
            <person name="Lv Y."/>
            <person name="Sun Y."/>
            <person name="Ma L."/>
            <person name="Shen B."/>
            <person name="Zhu C."/>
        </authorList>
    </citation>
    <scope>NUCLEOTIDE SEQUENCE [LARGE SCALE GENOMIC DNA]</scope>
</reference>
<dbReference type="VEuPathDB" id="VectorBase:ASIC010119"/>
<keyword evidence="3" id="KW-1185">Reference proteome</keyword>
<dbReference type="EMBL" id="KE525185">
    <property type="protein sequence ID" value="KFB42422.1"/>
    <property type="molecule type" value="Genomic_DNA"/>
</dbReference>
<sequence>MAPNSGACVNQLWRHEPSPKAIHFGFGCRTRFENFHHKVIIIFAVLICICEKQPRELSAISEDEYYRTVKEPTAIF</sequence>
<protein>
    <submittedName>
        <fullName evidence="1 2">Acetyl-CoA transporter</fullName>
    </submittedName>
</protein>
<evidence type="ECO:0000313" key="3">
    <source>
        <dbReference type="Proteomes" id="UP000030765"/>
    </source>
</evidence>
<accession>A0A084VWS8</accession>
<dbReference type="AlphaFoldDB" id="A0A084VWS8"/>
<name>A0A084VWS8_ANOSI</name>
<dbReference type="Proteomes" id="UP000030765">
    <property type="component" value="Unassembled WGS sequence"/>
</dbReference>
<gene>
    <name evidence="1" type="ORF">ZHAS_00010119</name>
</gene>
<evidence type="ECO:0000313" key="1">
    <source>
        <dbReference type="EMBL" id="KFB42422.1"/>
    </source>
</evidence>
<dbReference type="EMBL" id="ATLV01017751">
    <property type="status" value="NOT_ANNOTATED_CDS"/>
    <property type="molecule type" value="Genomic_DNA"/>
</dbReference>
<reference evidence="2" key="2">
    <citation type="submission" date="2020-05" db="UniProtKB">
        <authorList>
            <consortium name="EnsemblMetazoa"/>
        </authorList>
    </citation>
    <scope>IDENTIFICATION</scope>
</reference>
<evidence type="ECO:0000313" key="2">
    <source>
        <dbReference type="EnsemblMetazoa" id="ASIC010119-PA"/>
    </source>
</evidence>